<reference evidence="2 3" key="1">
    <citation type="journal article" date="2015" name="Nature">
        <title>rRNA introns, odd ribosomes, and small enigmatic genomes across a large radiation of phyla.</title>
        <authorList>
            <person name="Brown C.T."/>
            <person name="Hug L.A."/>
            <person name="Thomas B.C."/>
            <person name="Sharon I."/>
            <person name="Castelle C.J."/>
            <person name="Singh A."/>
            <person name="Wilkins M.J."/>
            <person name="Williams K.H."/>
            <person name="Banfield J.F."/>
        </authorList>
    </citation>
    <scope>NUCLEOTIDE SEQUENCE [LARGE SCALE GENOMIC DNA]</scope>
</reference>
<dbReference type="EMBL" id="LCQD01000003">
    <property type="protein sequence ID" value="KKW13293.1"/>
    <property type="molecule type" value="Genomic_DNA"/>
</dbReference>
<evidence type="ECO:0000259" key="1">
    <source>
        <dbReference type="SMART" id="SM00060"/>
    </source>
</evidence>
<feature type="domain" description="Fibronectin type-III" evidence="1">
    <location>
        <begin position="274"/>
        <end position="360"/>
    </location>
</feature>
<dbReference type="AlphaFoldDB" id="A0A0G1W3L6"/>
<dbReference type="Gene3D" id="2.60.40.10">
    <property type="entry name" value="Immunoglobulins"/>
    <property type="match status" value="1"/>
</dbReference>
<dbReference type="InterPro" id="IPR036116">
    <property type="entry name" value="FN3_sf"/>
</dbReference>
<evidence type="ECO:0000313" key="3">
    <source>
        <dbReference type="Proteomes" id="UP000034588"/>
    </source>
</evidence>
<feature type="domain" description="Fibronectin type-III" evidence="1">
    <location>
        <begin position="155"/>
        <end position="253"/>
    </location>
</feature>
<gene>
    <name evidence="2" type="ORF">UY48_C0003G0115</name>
</gene>
<feature type="non-terminal residue" evidence="2">
    <location>
        <position position="1"/>
    </location>
</feature>
<dbReference type="SUPFAM" id="SSF49265">
    <property type="entry name" value="Fibronectin type III"/>
    <property type="match status" value="1"/>
</dbReference>
<protein>
    <recommendedName>
        <fullName evidence="1">Fibronectin type-III domain-containing protein</fullName>
    </recommendedName>
</protein>
<name>A0A0G1W3L6_9BACT</name>
<accession>A0A0G1W3L6</accession>
<dbReference type="CDD" id="cd00063">
    <property type="entry name" value="FN3"/>
    <property type="match status" value="1"/>
</dbReference>
<sequence length="534" mass="57286">APGYASSLKIGQNDILTRRWDGGSQEMTVYSTRLRTANFTPPTAQLAPYSAAAPTATLAELDFGTAYGSWDMSTIDVFEAPDSEAGTLAYKYSASNTSGSHTYNDSWLSLTNLLLEADPTGRYFSLQVQFTSNGKQKCAIKDGTISSSQGTVPAPTFAGAATATDNTDNSVAVAWAAATFDSVTAAADRGYEIHVHTESIVDADLDADTYYLARVPSDQTSFDVFTLSDGVTALTAGTTYYFSVRAFQRLGSSRSEDQNAVNQSAAPTSGVTAPSAGINGYLGSITGTSCTAAIDAIPATNRDRWRVGYRIKNDDAANNWTYSSANTDISVGATIAISGLTADRVYEFFFQAGNGASSWGDPGEIVWIYTSNAANTWDGSEITERIMALIDDNLTDSLSLTRETQYGDLADYPPAGRDLTSHLPMCLVKLQGVSSKIVAFPSTWDLVYTYRIIYAAEYAVSDTVYKNRVDAVGKLQGVFVSFKQLGFAGGQTTQGTVGWTKPSANPDPPENNLHRHDRIYVVALTLEVYCRARA</sequence>
<dbReference type="Pfam" id="PF00041">
    <property type="entry name" value="fn3"/>
    <property type="match status" value="1"/>
</dbReference>
<evidence type="ECO:0000313" key="2">
    <source>
        <dbReference type="EMBL" id="KKW13293.1"/>
    </source>
</evidence>
<organism evidence="2 3">
    <name type="scientific">Candidatus Gottesmanbacteria bacterium GW2011_GWB1_49_7</name>
    <dbReference type="NCBI Taxonomy" id="1618448"/>
    <lineage>
        <taxon>Bacteria</taxon>
        <taxon>Candidatus Gottesmaniibacteriota</taxon>
    </lineage>
</organism>
<dbReference type="SMART" id="SM00060">
    <property type="entry name" value="FN3"/>
    <property type="match status" value="2"/>
</dbReference>
<dbReference type="Proteomes" id="UP000034588">
    <property type="component" value="Unassembled WGS sequence"/>
</dbReference>
<proteinExistence type="predicted"/>
<comment type="caution">
    <text evidence="2">The sequence shown here is derived from an EMBL/GenBank/DDBJ whole genome shotgun (WGS) entry which is preliminary data.</text>
</comment>
<dbReference type="InterPro" id="IPR013783">
    <property type="entry name" value="Ig-like_fold"/>
</dbReference>
<dbReference type="InterPro" id="IPR003961">
    <property type="entry name" value="FN3_dom"/>
</dbReference>